<keyword evidence="2" id="KW-0812">Transmembrane</keyword>
<evidence type="ECO:0000259" key="4">
    <source>
        <dbReference type="SMART" id="SM00978"/>
    </source>
</evidence>
<protein>
    <recommendedName>
        <fullName evidence="4">Tim44-like domain-containing protein</fullName>
    </recommendedName>
</protein>
<gene>
    <name evidence="5" type="ORF">PS710_03190</name>
</gene>
<reference evidence="5 6" key="1">
    <citation type="submission" date="2019-09" db="EMBL/GenBank/DDBJ databases">
        <authorList>
            <person name="Chandra G."/>
            <person name="Truman W A."/>
        </authorList>
    </citation>
    <scope>NUCLEOTIDE SEQUENCE [LARGE SCALE GENOMIC DNA]</scope>
    <source>
        <strain evidence="5">PS710</strain>
    </source>
</reference>
<dbReference type="AlphaFoldDB" id="A0A5E7CUT0"/>
<feature type="transmembrane region" description="Helical" evidence="2">
    <location>
        <begin position="97"/>
        <end position="117"/>
    </location>
</feature>
<keyword evidence="2" id="KW-0472">Membrane</keyword>
<evidence type="ECO:0000256" key="1">
    <source>
        <dbReference type="SAM" id="MobiDB-lite"/>
    </source>
</evidence>
<keyword evidence="3" id="KW-0732">Signal</keyword>
<dbReference type="RefSeq" id="WP_150765326.1">
    <property type="nucleotide sequence ID" value="NZ_CABVHW010000010.1"/>
</dbReference>
<dbReference type="InterPro" id="IPR007379">
    <property type="entry name" value="Tim44-like_dom"/>
</dbReference>
<evidence type="ECO:0000313" key="5">
    <source>
        <dbReference type="EMBL" id="VVO07721.1"/>
    </source>
</evidence>
<dbReference type="InterPro" id="IPR032710">
    <property type="entry name" value="NTF2-like_dom_sf"/>
</dbReference>
<feature type="domain" description="Tim44-like" evidence="4">
    <location>
        <begin position="155"/>
        <end position="286"/>
    </location>
</feature>
<dbReference type="SUPFAM" id="SSF54427">
    <property type="entry name" value="NTF2-like"/>
    <property type="match status" value="1"/>
</dbReference>
<feature type="transmembrane region" description="Helical" evidence="2">
    <location>
        <begin position="72"/>
        <end position="91"/>
    </location>
</feature>
<feature type="region of interest" description="Disordered" evidence="1">
    <location>
        <begin position="30"/>
        <end position="49"/>
    </location>
</feature>
<accession>A0A5E7CUT0</accession>
<organism evidence="5 6">
    <name type="scientific">Pseudomonas fluorescens</name>
    <dbReference type="NCBI Taxonomy" id="294"/>
    <lineage>
        <taxon>Bacteria</taxon>
        <taxon>Pseudomonadati</taxon>
        <taxon>Pseudomonadota</taxon>
        <taxon>Gammaproteobacteria</taxon>
        <taxon>Pseudomonadales</taxon>
        <taxon>Pseudomonadaceae</taxon>
        <taxon>Pseudomonas</taxon>
    </lineage>
</organism>
<keyword evidence="2" id="KW-1133">Transmembrane helix</keyword>
<sequence precursor="true">MKRFLSIAMALCIGLTMSLDANAKRFGGGKSSGAAPTHQTSQMAPSSAAGGAAATAGGAAGAAAKAGGASRWLGPLAGIAAGGLLASMFMGGGFEGMQIFDILIMAVIAFLVFRFIAARRRKQQEHLAPAGAPMQREAFEQKPAAMGSIFGGSAAPVAARPVINAPAWFNEKKFIEAARNHFQSLQQHWDANEMDKISEFVTPQLLEFLKRERADLGEGFQSTYIDNLNVQLDGVDDRADKTIATLTFSGVSKTSRFDQGEVFSESWNMERPQGENQPWLVAGIRQNG</sequence>
<dbReference type="PANTHER" id="PTHR41542">
    <property type="entry name" value="BLL5807 PROTEIN"/>
    <property type="match status" value="1"/>
</dbReference>
<dbReference type="Proteomes" id="UP000381093">
    <property type="component" value="Unassembled WGS sequence"/>
</dbReference>
<evidence type="ECO:0000313" key="6">
    <source>
        <dbReference type="Proteomes" id="UP000381093"/>
    </source>
</evidence>
<name>A0A5E7CUT0_PSEFL</name>
<evidence type="ECO:0000256" key="2">
    <source>
        <dbReference type="SAM" id="Phobius"/>
    </source>
</evidence>
<feature type="chain" id="PRO_5022878290" description="Tim44-like domain-containing protein" evidence="3">
    <location>
        <begin position="24"/>
        <end position="288"/>
    </location>
</feature>
<evidence type="ECO:0000256" key="3">
    <source>
        <dbReference type="SAM" id="SignalP"/>
    </source>
</evidence>
<dbReference type="EMBL" id="CABVHW010000010">
    <property type="protein sequence ID" value="VVO07721.1"/>
    <property type="molecule type" value="Genomic_DNA"/>
</dbReference>
<proteinExistence type="predicted"/>
<dbReference type="SMART" id="SM00978">
    <property type="entry name" value="Tim44"/>
    <property type="match status" value="1"/>
</dbReference>
<dbReference type="Pfam" id="PF04280">
    <property type="entry name" value="Tim44"/>
    <property type="match status" value="1"/>
</dbReference>
<feature type="signal peptide" evidence="3">
    <location>
        <begin position="1"/>
        <end position="23"/>
    </location>
</feature>
<dbReference type="PANTHER" id="PTHR41542:SF1">
    <property type="entry name" value="BLL5807 PROTEIN"/>
    <property type="match status" value="1"/>
</dbReference>